<reference evidence="2 3" key="1">
    <citation type="journal article" date="2015" name="Proc. Natl. Acad. Sci. U.S.A.">
        <title>The resurrection genome of Boea hygrometrica: A blueprint for survival of dehydration.</title>
        <authorList>
            <person name="Xiao L."/>
            <person name="Yang G."/>
            <person name="Zhang L."/>
            <person name="Yang X."/>
            <person name="Zhao S."/>
            <person name="Ji Z."/>
            <person name="Zhou Q."/>
            <person name="Hu M."/>
            <person name="Wang Y."/>
            <person name="Chen M."/>
            <person name="Xu Y."/>
            <person name="Jin H."/>
            <person name="Xiao X."/>
            <person name="Hu G."/>
            <person name="Bao F."/>
            <person name="Hu Y."/>
            <person name="Wan P."/>
            <person name="Li L."/>
            <person name="Deng X."/>
            <person name="Kuang T."/>
            <person name="Xiang C."/>
            <person name="Zhu J.K."/>
            <person name="Oliver M.J."/>
            <person name="He Y."/>
        </authorList>
    </citation>
    <scope>NUCLEOTIDE SEQUENCE [LARGE SCALE GENOMIC DNA]</scope>
    <source>
        <strain evidence="3">cv. XS01</strain>
    </source>
</reference>
<protein>
    <recommendedName>
        <fullName evidence="4">Secreted protein</fullName>
    </recommendedName>
</protein>
<organism evidence="2 3">
    <name type="scientific">Dorcoceras hygrometricum</name>
    <dbReference type="NCBI Taxonomy" id="472368"/>
    <lineage>
        <taxon>Eukaryota</taxon>
        <taxon>Viridiplantae</taxon>
        <taxon>Streptophyta</taxon>
        <taxon>Embryophyta</taxon>
        <taxon>Tracheophyta</taxon>
        <taxon>Spermatophyta</taxon>
        <taxon>Magnoliopsida</taxon>
        <taxon>eudicotyledons</taxon>
        <taxon>Gunneridae</taxon>
        <taxon>Pentapetalae</taxon>
        <taxon>asterids</taxon>
        <taxon>lamiids</taxon>
        <taxon>Lamiales</taxon>
        <taxon>Gesneriaceae</taxon>
        <taxon>Didymocarpoideae</taxon>
        <taxon>Trichosporeae</taxon>
        <taxon>Loxocarpinae</taxon>
        <taxon>Dorcoceras</taxon>
    </lineage>
</organism>
<evidence type="ECO:0000313" key="2">
    <source>
        <dbReference type="EMBL" id="KZV23693.1"/>
    </source>
</evidence>
<proteinExistence type="predicted"/>
<evidence type="ECO:0008006" key="4">
    <source>
        <dbReference type="Google" id="ProtNLM"/>
    </source>
</evidence>
<dbReference type="EMBL" id="KV013395">
    <property type="protein sequence ID" value="KZV23693.1"/>
    <property type="molecule type" value="Genomic_DNA"/>
</dbReference>
<evidence type="ECO:0000256" key="1">
    <source>
        <dbReference type="SAM" id="SignalP"/>
    </source>
</evidence>
<dbReference type="AlphaFoldDB" id="A0A2Z7AQH9"/>
<feature type="signal peptide" evidence="1">
    <location>
        <begin position="1"/>
        <end position="22"/>
    </location>
</feature>
<sequence length="99" mass="10931">MLTWISVVGVLARIQLLRVISCWYVSCDDQQRALRDSKATKFCVQEPAVGFVWCKDESVILVCLYSNQWPLTILRRICCFPGFAAGRGYDQAGGAPGGG</sequence>
<keyword evidence="3" id="KW-1185">Reference proteome</keyword>
<evidence type="ECO:0000313" key="3">
    <source>
        <dbReference type="Proteomes" id="UP000250235"/>
    </source>
</evidence>
<name>A0A2Z7AQH9_9LAMI</name>
<accession>A0A2Z7AQH9</accession>
<dbReference type="Proteomes" id="UP000250235">
    <property type="component" value="Unassembled WGS sequence"/>
</dbReference>
<gene>
    <name evidence="2" type="ORF">F511_31296</name>
</gene>
<keyword evidence="1" id="KW-0732">Signal</keyword>
<feature type="chain" id="PRO_5016362060" description="Secreted protein" evidence="1">
    <location>
        <begin position="23"/>
        <end position="99"/>
    </location>
</feature>